<sequence length="168" mass="18906">MDLAKLTERFMGMDDATWAKHANPWSGWTRMPILPLLSLAVWSRVWLGWGALWLVLPVLIWTWLNPRLFGAPSNHHAWMTKAVLGERVWLASGSKPIPHHHITVARILNIAAVTGVIILAYGLWHLDLTWAIAGLVTTMGAKLWFLDRMVWLLADMTDGSNNIGRIAS</sequence>
<protein>
    <submittedName>
        <fullName evidence="2">Uncharacterized protein</fullName>
    </submittedName>
</protein>
<dbReference type="RefSeq" id="WP_121024641.1">
    <property type="nucleotide sequence ID" value="NZ_RCCE01000004.1"/>
</dbReference>
<proteinExistence type="predicted"/>
<name>A0A497VMS9_9RHOB</name>
<dbReference type="Pfam" id="PF20358">
    <property type="entry name" value="DUF6653"/>
    <property type="match status" value="1"/>
</dbReference>
<evidence type="ECO:0000313" key="2">
    <source>
        <dbReference type="EMBL" id="RLJ41505.1"/>
    </source>
</evidence>
<dbReference type="Proteomes" id="UP000269157">
    <property type="component" value="Unassembled WGS sequence"/>
</dbReference>
<feature type="transmembrane region" description="Helical" evidence="1">
    <location>
        <begin position="130"/>
        <end position="146"/>
    </location>
</feature>
<accession>A0A497VMS9</accession>
<keyword evidence="1" id="KW-0812">Transmembrane</keyword>
<dbReference type="AlphaFoldDB" id="A0A497VMS9"/>
<gene>
    <name evidence="2" type="ORF">BCF46_2464</name>
</gene>
<dbReference type="OrthoDB" id="1442233at2"/>
<keyword evidence="3" id="KW-1185">Reference proteome</keyword>
<reference evidence="2 3" key="1">
    <citation type="submission" date="2018-10" db="EMBL/GenBank/DDBJ databases">
        <title>Genomic Encyclopedia of Archaeal and Bacterial Type Strains, Phase II (KMG-II): from individual species to whole genera.</title>
        <authorList>
            <person name="Goeker M."/>
        </authorList>
    </citation>
    <scope>NUCLEOTIDE SEQUENCE [LARGE SCALE GENOMIC DNA]</scope>
    <source>
        <strain evidence="2 3">DSM 29466</strain>
    </source>
</reference>
<keyword evidence="1" id="KW-1133">Transmembrane helix</keyword>
<dbReference type="InterPro" id="IPR046595">
    <property type="entry name" value="DUF6653"/>
</dbReference>
<comment type="caution">
    <text evidence="2">The sequence shown here is derived from an EMBL/GenBank/DDBJ whole genome shotgun (WGS) entry which is preliminary data.</text>
</comment>
<keyword evidence="1" id="KW-0472">Membrane</keyword>
<dbReference type="EMBL" id="RCCE01000004">
    <property type="protein sequence ID" value="RLJ41505.1"/>
    <property type="molecule type" value="Genomic_DNA"/>
</dbReference>
<feature type="transmembrane region" description="Helical" evidence="1">
    <location>
        <begin position="104"/>
        <end position="124"/>
    </location>
</feature>
<evidence type="ECO:0000256" key="1">
    <source>
        <dbReference type="SAM" id="Phobius"/>
    </source>
</evidence>
<feature type="transmembrane region" description="Helical" evidence="1">
    <location>
        <begin position="46"/>
        <end position="64"/>
    </location>
</feature>
<evidence type="ECO:0000313" key="3">
    <source>
        <dbReference type="Proteomes" id="UP000269157"/>
    </source>
</evidence>
<organism evidence="2 3">
    <name type="scientific">Litoreibacter meonggei</name>
    <dbReference type="NCBI Taxonomy" id="1049199"/>
    <lineage>
        <taxon>Bacteria</taxon>
        <taxon>Pseudomonadati</taxon>
        <taxon>Pseudomonadota</taxon>
        <taxon>Alphaproteobacteria</taxon>
        <taxon>Rhodobacterales</taxon>
        <taxon>Roseobacteraceae</taxon>
        <taxon>Litoreibacter</taxon>
    </lineage>
</organism>